<reference evidence="3 4" key="1">
    <citation type="journal article" date="2015" name="Genome Announc.">
        <title>Expanding the biotechnology potential of lactobacilli through comparative genomics of 213 strains and associated genera.</title>
        <authorList>
            <person name="Sun Z."/>
            <person name="Harris H.M."/>
            <person name="McCann A."/>
            <person name="Guo C."/>
            <person name="Argimon S."/>
            <person name="Zhang W."/>
            <person name="Yang X."/>
            <person name="Jeffery I.B."/>
            <person name="Cooney J.C."/>
            <person name="Kagawa T.F."/>
            <person name="Liu W."/>
            <person name="Song Y."/>
            <person name="Salvetti E."/>
            <person name="Wrobel A."/>
            <person name="Rasinkangas P."/>
            <person name="Parkhill J."/>
            <person name="Rea M.C."/>
            <person name="O'Sullivan O."/>
            <person name="Ritari J."/>
            <person name="Douillard F.P."/>
            <person name="Paul Ross R."/>
            <person name="Yang R."/>
            <person name="Briner A.E."/>
            <person name="Felis G.E."/>
            <person name="de Vos W.M."/>
            <person name="Barrangou R."/>
            <person name="Klaenhammer T.R."/>
            <person name="Caufield P.W."/>
            <person name="Cui Y."/>
            <person name="Zhang H."/>
            <person name="O'Toole P.W."/>
        </authorList>
    </citation>
    <scope>NUCLEOTIDE SEQUENCE [LARGE SCALE GENOMIC DNA]</scope>
    <source>
        <strain evidence="3 4">DSM 16991</strain>
    </source>
</reference>
<keyword evidence="2" id="KW-0472">Membrane</keyword>
<dbReference type="eggNOG" id="ENOG502Z7WB">
    <property type="taxonomic scope" value="Bacteria"/>
</dbReference>
<feature type="transmembrane region" description="Helical" evidence="2">
    <location>
        <begin position="114"/>
        <end position="136"/>
    </location>
</feature>
<feature type="transmembrane region" description="Helical" evidence="2">
    <location>
        <begin position="531"/>
        <end position="549"/>
    </location>
</feature>
<feature type="transmembrane region" description="Helical" evidence="2">
    <location>
        <begin position="167"/>
        <end position="189"/>
    </location>
</feature>
<dbReference type="Proteomes" id="UP000050949">
    <property type="component" value="Unassembled WGS sequence"/>
</dbReference>
<dbReference type="AlphaFoldDB" id="A0A0R1XFF5"/>
<evidence type="ECO:0000256" key="1">
    <source>
        <dbReference type="SAM" id="MobiDB-lite"/>
    </source>
</evidence>
<accession>A0A0R1XFF5</accession>
<feature type="transmembrane region" description="Helical" evidence="2">
    <location>
        <begin position="414"/>
        <end position="434"/>
    </location>
</feature>
<comment type="caution">
    <text evidence="3">The sequence shown here is derived from an EMBL/GenBank/DDBJ whole genome shotgun (WGS) entry which is preliminary data.</text>
</comment>
<dbReference type="RefSeq" id="WP_027827437.1">
    <property type="nucleotide sequence ID" value="NZ_AUEH01000001.1"/>
</dbReference>
<dbReference type="PATRIC" id="fig|1122147.4.peg.1872"/>
<gene>
    <name evidence="3" type="ORF">FC91_GL001804</name>
</gene>
<feature type="transmembrane region" description="Helical" evidence="2">
    <location>
        <begin position="465"/>
        <end position="485"/>
    </location>
</feature>
<feature type="transmembrane region" description="Helical" evidence="2">
    <location>
        <begin position="555"/>
        <end position="573"/>
    </location>
</feature>
<evidence type="ECO:0000313" key="3">
    <source>
        <dbReference type="EMBL" id="KRM28341.1"/>
    </source>
</evidence>
<protein>
    <submittedName>
        <fullName evidence="3">Uncharacterized protein</fullName>
    </submittedName>
</protein>
<feature type="transmembrane region" description="Helical" evidence="2">
    <location>
        <begin position="87"/>
        <end position="107"/>
    </location>
</feature>
<feature type="transmembrane region" description="Helical" evidence="2">
    <location>
        <begin position="491"/>
        <end position="511"/>
    </location>
</feature>
<sequence length="591" mass="66039">MMNLFKKKNELDDGSTPNEPAPDTPDELLSNSRWLKFFDLFKGFLTRVGVDYPQFRLIVGYKLYMDAVDPSFMSTLDNGRRRAGKNAFFRGLWVYALVSLILIMFIGQFPKNPVVGLGTAMLFYTFMYMTVLVQAFSGSLLDVRDVGILETRGVSEKTRSAAQTAHILVYVLSLFIAMMTVPIVSSFFFMGIPDGVIFLVSSVVLMLVNYVVSIGLYAVVLHFFRGERLKNILSMIQIIIIVLSVFMYQLPNIMTQLSAHGGLSMNRPMQFAWFMALIYPFWFTGPNAWLQTQQFNAGGILTILMLAAMIISYFVYAPAMRRLTNNLSKLSESGEEPVHSGIFFRAMRRLVPQDKDQRTFFTLSWRMMQADGDYKMRVYPQMAIGIVMIIVVLVPTISNSGKQADILSVIQNNFVWSVAPLFCTIGIVTAIYFLRFSKNPSAMKLFATIPAFNKSVLYREAVRTVFVRLAAPLIIIVGLLTLFFLPPWKVLANILVGLGLGLLITIINGALMQGTAPYSTVFQAGQVNSGATLGGVLIAMVVATVGGFAIVFLPWWLTLIAGVIILVGSWFILNHSYNNVHFTLPGETDFE</sequence>
<keyword evidence="2" id="KW-0812">Transmembrane</keyword>
<feature type="transmembrane region" description="Helical" evidence="2">
    <location>
        <begin position="271"/>
        <end position="289"/>
    </location>
</feature>
<feature type="transmembrane region" description="Helical" evidence="2">
    <location>
        <begin position="196"/>
        <end position="220"/>
    </location>
</feature>
<feature type="region of interest" description="Disordered" evidence="1">
    <location>
        <begin position="1"/>
        <end position="26"/>
    </location>
</feature>
<evidence type="ECO:0000313" key="4">
    <source>
        <dbReference type="Proteomes" id="UP000050949"/>
    </source>
</evidence>
<dbReference type="OrthoDB" id="2659138at2"/>
<feature type="transmembrane region" description="Helical" evidence="2">
    <location>
        <begin position="232"/>
        <end position="250"/>
    </location>
</feature>
<keyword evidence="2" id="KW-1133">Transmembrane helix</keyword>
<feature type="transmembrane region" description="Helical" evidence="2">
    <location>
        <begin position="295"/>
        <end position="316"/>
    </location>
</feature>
<proteinExistence type="predicted"/>
<evidence type="ECO:0000256" key="2">
    <source>
        <dbReference type="SAM" id="Phobius"/>
    </source>
</evidence>
<dbReference type="EMBL" id="AZFW01000032">
    <property type="protein sequence ID" value="KRM28341.1"/>
    <property type="molecule type" value="Genomic_DNA"/>
</dbReference>
<name>A0A0R1XFF5_9LACO</name>
<organism evidence="3 4">
    <name type="scientific">Schleiferilactobacillus harbinensis DSM 16991</name>
    <dbReference type="NCBI Taxonomy" id="1122147"/>
    <lineage>
        <taxon>Bacteria</taxon>
        <taxon>Bacillati</taxon>
        <taxon>Bacillota</taxon>
        <taxon>Bacilli</taxon>
        <taxon>Lactobacillales</taxon>
        <taxon>Lactobacillaceae</taxon>
        <taxon>Schleiferilactobacillus</taxon>
    </lineage>
</organism>
<feature type="transmembrane region" description="Helical" evidence="2">
    <location>
        <begin position="376"/>
        <end position="394"/>
    </location>
</feature>